<dbReference type="AlphaFoldDB" id="A0A4R6R8E0"/>
<sequence>MTVVAGVDGCPAGWIAVLRDLADGTATVRVVARLADLIATDDPAMIAVDMPIGLPDVVGPGGRAPERLVRPKLGMRQSSVFSVPARAAVYAEDYPAACAAALARSDPPRRVSKQCFHLFPKMRELDGLLRARPDLVERVRESHPEVAFAVLAGAPVTLPKKVKSRPNPDGLDERRRFLAGRGYAWDFLAAPPPRGAGPDDLLDAAVCALVAERVLAGDAVSHPAPPERDGAGLPIAIWT</sequence>
<protein>
    <submittedName>
        <fullName evidence="1">Putative RNase H-like nuclease</fullName>
    </submittedName>
</protein>
<accession>A0A4R6R8E0</accession>
<organism evidence="1 2">
    <name type="scientific">Oharaeibacter diazotrophicus</name>
    <dbReference type="NCBI Taxonomy" id="1920512"/>
    <lineage>
        <taxon>Bacteria</taxon>
        <taxon>Pseudomonadati</taxon>
        <taxon>Pseudomonadota</taxon>
        <taxon>Alphaproteobacteria</taxon>
        <taxon>Hyphomicrobiales</taxon>
        <taxon>Pleomorphomonadaceae</taxon>
        <taxon>Oharaeibacter</taxon>
    </lineage>
</organism>
<keyword evidence="2" id="KW-1185">Reference proteome</keyword>
<dbReference type="Pfam" id="PF04250">
    <property type="entry name" value="DUF429"/>
    <property type="match status" value="1"/>
</dbReference>
<reference evidence="1 2" key="1">
    <citation type="submission" date="2019-03" db="EMBL/GenBank/DDBJ databases">
        <title>Genomic Encyclopedia of Type Strains, Phase IV (KMG-IV): sequencing the most valuable type-strain genomes for metagenomic binning, comparative biology and taxonomic classification.</title>
        <authorList>
            <person name="Goeker M."/>
        </authorList>
    </citation>
    <scope>NUCLEOTIDE SEQUENCE [LARGE SCALE GENOMIC DNA]</scope>
    <source>
        <strain evidence="1 2">DSM 102969</strain>
    </source>
</reference>
<gene>
    <name evidence="1" type="ORF">EDD54_4107</name>
</gene>
<proteinExistence type="predicted"/>
<dbReference type="OrthoDB" id="9811476at2"/>
<dbReference type="Proteomes" id="UP000294547">
    <property type="component" value="Unassembled WGS sequence"/>
</dbReference>
<evidence type="ECO:0000313" key="2">
    <source>
        <dbReference type="Proteomes" id="UP000294547"/>
    </source>
</evidence>
<evidence type="ECO:0000313" key="1">
    <source>
        <dbReference type="EMBL" id="TDP81847.1"/>
    </source>
</evidence>
<dbReference type="InterPro" id="IPR007362">
    <property type="entry name" value="DUF429"/>
</dbReference>
<name>A0A4R6R8E0_9HYPH</name>
<dbReference type="EMBL" id="SNXY01000011">
    <property type="protein sequence ID" value="TDP81847.1"/>
    <property type="molecule type" value="Genomic_DNA"/>
</dbReference>
<comment type="caution">
    <text evidence="1">The sequence shown here is derived from an EMBL/GenBank/DDBJ whole genome shotgun (WGS) entry which is preliminary data.</text>
</comment>
<dbReference type="RefSeq" id="WP_126540438.1">
    <property type="nucleotide sequence ID" value="NZ_BSPM01000002.1"/>
</dbReference>